<dbReference type="InterPro" id="IPR036291">
    <property type="entry name" value="NAD(P)-bd_dom_sf"/>
</dbReference>
<dbReference type="InterPro" id="IPR051207">
    <property type="entry name" value="ComplexI_NDUFA9_subunit"/>
</dbReference>
<organism evidence="2 3">
    <name type="scientific">Ligilactobacillus ubinensis</name>
    <dbReference type="NCBI Taxonomy" id="2876789"/>
    <lineage>
        <taxon>Bacteria</taxon>
        <taxon>Bacillati</taxon>
        <taxon>Bacillota</taxon>
        <taxon>Bacilli</taxon>
        <taxon>Lactobacillales</taxon>
        <taxon>Lactobacillaceae</taxon>
        <taxon>Ligilactobacillus</taxon>
    </lineage>
</organism>
<proteinExistence type="predicted"/>
<feature type="domain" description="NAD-dependent epimerase/dehydratase" evidence="1">
    <location>
        <begin position="3"/>
        <end position="121"/>
    </location>
</feature>
<dbReference type="Proteomes" id="UP001139006">
    <property type="component" value="Unassembled WGS sequence"/>
</dbReference>
<comment type="caution">
    <text evidence="2">The sequence shown here is derived from an EMBL/GenBank/DDBJ whole genome shotgun (WGS) entry which is preliminary data.</text>
</comment>
<keyword evidence="3" id="KW-1185">Reference proteome</keyword>
<dbReference type="Pfam" id="PF01370">
    <property type="entry name" value="Epimerase"/>
    <property type="match status" value="1"/>
</dbReference>
<dbReference type="AlphaFoldDB" id="A0A9X2JLJ0"/>
<sequence length="211" mass="23946">MKIVILGGTGYVGHGLMDILSTNTSLQLVSMSRSGGTQKDIIRWPSVTWLKIDLYDKQTWKAELQDADWVIDLIGILFAKNYSEYYSKTIDPVMNVIKYLEKENTTTKFLFVSANYAPPGMHNYMQAKKNLEKELSLRLGTRASFVYPGLIYHSDRPLVNITGTSLALLQKIPILKKVISPLRPIARDRFATEINQIITGNSSFLQQRTEK</sequence>
<dbReference type="EMBL" id="JAIULA010000007">
    <property type="protein sequence ID" value="MCP0886650.1"/>
    <property type="molecule type" value="Genomic_DNA"/>
</dbReference>
<dbReference type="Gene3D" id="3.40.50.720">
    <property type="entry name" value="NAD(P)-binding Rossmann-like Domain"/>
    <property type="match status" value="1"/>
</dbReference>
<dbReference type="InterPro" id="IPR001509">
    <property type="entry name" value="Epimerase_deHydtase"/>
</dbReference>
<evidence type="ECO:0000313" key="3">
    <source>
        <dbReference type="Proteomes" id="UP001139006"/>
    </source>
</evidence>
<evidence type="ECO:0000313" key="2">
    <source>
        <dbReference type="EMBL" id="MCP0886650.1"/>
    </source>
</evidence>
<protein>
    <submittedName>
        <fullName evidence="2">NAD-dependent epimerase/dehydratase family protein</fullName>
    </submittedName>
</protein>
<dbReference type="GO" id="GO:0044877">
    <property type="term" value="F:protein-containing complex binding"/>
    <property type="evidence" value="ECO:0007669"/>
    <property type="project" value="TreeGrafter"/>
</dbReference>
<evidence type="ECO:0000259" key="1">
    <source>
        <dbReference type="Pfam" id="PF01370"/>
    </source>
</evidence>
<dbReference type="SUPFAM" id="SSF51735">
    <property type="entry name" value="NAD(P)-binding Rossmann-fold domains"/>
    <property type="match status" value="1"/>
</dbReference>
<name>A0A9X2JLJ0_9LACO</name>
<dbReference type="RefSeq" id="WP_253359938.1">
    <property type="nucleotide sequence ID" value="NZ_JAIULA010000007.1"/>
</dbReference>
<dbReference type="PANTHER" id="PTHR12126">
    <property type="entry name" value="NADH-UBIQUINONE OXIDOREDUCTASE 39 KDA SUBUNIT-RELATED"/>
    <property type="match status" value="1"/>
</dbReference>
<gene>
    <name evidence="2" type="ORF">LB941_04780</name>
</gene>
<accession>A0A9X2JLJ0</accession>
<dbReference type="PANTHER" id="PTHR12126:SF16">
    <property type="entry name" value="MIOREX COMPLEX COMPONENT 2"/>
    <property type="match status" value="1"/>
</dbReference>
<reference evidence="2 3" key="1">
    <citation type="journal article" date="2023" name="Int. J. Syst. Evol. Microbiol.">
        <title>Ligilactobacillus ubinensis sp. nov., a novel species isolated from the wild ferment of a durian fruit (Durio zibethinus).</title>
        <authorList>
            <person name="Heng Y.C."/>
            <person name="Menon N."/>
            <person name="Chen B."/>
            <person name="Loo B.Z.L."/>
            <person name="Wong G.W.J."/>
            <person name="Lim A.C.H."/>
            <person name="Silvaraju S."/>
            <person name="Kittelmann S."/>
        </authorList>
    </citation>
    <scope>NUCLEOTIDE SEQUENCE [LARGE SCALE GENOMIC DNA]</scope>
    <source>
        <strain evidence="2 3">WILCCON 0076</strain>
    </source>
</reference>